<accession>A0A8J1TNM7</accession>
<proteinExistence type="inferred from homology"/>
<dbReference type="AlphaFoldDB" id="A0A8J1TNM7"/>
<dbReference type="PANTHER" id="PTHR24320">
    <property type="entry name" value="RETINOL DEHYDROGENASE"/>
    <property type="match status" value="1"/>
</dbReference>
<dbReference type="Pfam" id="PF00106">
    <property type="entry name" value="adh_short"/>
    <property type="match status" value="1"/>
</dbReference>
<evidence type="ECO:0000256" key="1">
    <source>
        <dbReference type="ARBA" id="ARBA00006484"/>
    </source>
</evidence>
<dbReference type="PRINTS" id="PR00081">
    <property type="entry name" value="GDHRDH"/>
</dbReference>
<dbReference type="OrthoDB" id="191139at2759"/>
<comment type="similarity">
    <text evidence="1">Belongs to the short-chain dehydrogenases/reductases (SDR) family.</text>
</comment>
<dbReference type="EMBL" id="CAIIXF020000001">
    <property type="protein sequence ID" value="CAH1774492.1"/>
    <property type="molecule type" value="Genomic_DNA"/>
</dbReference>
<keyword evidence="2" id="KW-0560">Oxidoreductase</keyword>
<name>A0A8J1TNM7_OWEFU</name>
<keyword evidence="4" id="KW-1185">Reference proteome</keyword>
<comment type="caution">
    <text evidence="3">The sequence shown here is derived from an EMBL/GenBank/DDBJ whole genome shotgun (WGS) entry which is preliminary data.</text>
</comment>
<dbReference type="SUPFAM" id="SSF51735">
    <property type="entry name" value="NAD(P)-binding Rossmann-fold domains"/>
    <property type="match status" value="1"/>
</dbReference>
<dbReference type="CDD" id="cd05327">
    <property type="entry name" value="retinol-DH_like_SDR_c_like"/>
    <property type="match status" value="1"/>
</dbReference>
<evidence type="ECO:0000256" key="2">
    <source>
        <dbReference type="ARBA" id="ARBA00023002"/>
    </source>
</evidence>
<dbReference type="GO" id="GO:0016491">
    <property type="term" value="F:oxidoreductase activity"/>
    <property type="evidence" value="ECO:0007669"/>
    <property type="project" value="UniProtKB-KW"/>
</dbReference>
<dbReference type="InterPro" id="IPR036291">
    <property type="entry name" value="NAD(P)-bd_dom_sf"/>
</dbReference>
<dbReference type="InterPro" id="IPR002347">
    <property type="entry name" value="SDR_fam"/>
</dbReference>
<evidence type="ECO:0000313" key="4">
    <source>
        <dbReference type="Proteomes" id="UP000749559"/>
    </source>
</evidence>
<organism evidence="3 4">
    <name type="scientific">Owenia fusiformis</name>
    <name type="common">Polychaete worm</name>
    <dbReference type="NCBI Taxonomy" id="6347"/>
    <lineage>
        <taxon>Eukaryota</taxon>
        <taxon>Metazoa</taxon>
        <taxon>Spiralia</taxon>
        <taxon>Lophotrochozoa</taxon>
        <taxon>Annelida</taxon>
        <taxon>Polychaeta</taxon>
        <taxon>Sedentaria</taxon>
        <taxon>Canalipalpata</taxon>
        <taxon>Sabellida</taxon>
        <taxon>Oweniida</taxon>
        <taxon>Oweniidae</taxon>
        <taxon>Owenia</taxon>
    </lineage>
</organism>
<reference evidence="3" key="1">
    <citation type="submission" date="2022-03" db="EMBL/GenBank/DDBJ databases">
        <authorList>
            <person name="Martin C."/>
        </authorList>
    </citation>
    <scope>NUCLEOTIDE SEQUENCE</scope>
</reference>
<dbReference type="Proteomes" id="UP000749559">
    <property type="component" value="Unassembled WGS sequence"/>
</dbReference>
<gene>
    <name evidence="3" type="ORF">OFUS_LOCUS1940</name>
</gene>
<protein>
    <submittedName>
        <fullName evidence="3">Uncharacterized protein</fullName>
    </submittedName>
</protein>
<dbReference type="PANTHER" id="PTHR24320:SF152">
    <property type="entry name" value="SHORT-CHAIN DEHYDROGENASE_REDUCTASE FAMILY PROTEIN"/>
    <property type="match status" value="1"/>
</dbReference>
<evidence type="ECO:0000313" key="3">
    <source>
        <dbReference type="EMBL" id="CAH1774492.1"/>
    </source>
</evidence>
<sequence>MSGRVILITGGTSGIGFETARHLAEGGHDIVITCRDREKGDEACARIQAKWPNALIEFMELDLSSMQSVKEFVKIFTKKKRRLHVLINNAGMAPNFKDLSRRCTSEGLEYVMATNHLGHFLLTNMVLDYLKTAGEITGDARIVNVTCGLHDHENGGLLMRGIGFLDPENFTLKKEGSYNGLQAYKNSKLCNVLFTFKLAEKLHNTYVRVNTVDPGVIPTTHLKRNASKLSQSMSCCCMNYTPKWSSKVRTAKQAGAHIADLAVSERFDGVSGKYFRDGHEERAGTEAYDTDLQSEVWKLSKKLTKFRTDSEFEEVSLN</sequence>
<dbReference type="Gene3D" id="3.40.50.720">
    <property type="entry name" value="NAD(P)-binding Rossmann-like Domain"/>
    <property type="match status" value="1"/>
</dbReference>